<dbReference type="SUPFAM" id="SSF116846">
    <property type="entry name" value="MIT domain"/>
    <property type="match status" value="1"/>
</dbReference>
<dbReference type="AlphaFoldDB" id="A0A819SZ05"/>
<name>A0A819SZ05_9BILA</name>
<organism evidence="1 2">
    <name type="scientific">Adineta steineri</name>
    <dbReference type="NCBI Taxonomy" id="433720"/>
    <lineage>
        <taxon>Eukaryota</taxon>
        <taxon>Metazoa</taxon>
        <taxon>Spiralia</taxon>
        <taxon>Gnathifera</taxon>
        <taxon>Rotifera</taxon>
        <taxon>Eurotatoria</taxon>
        <taxon>Bdelloidea</taxon>
        <taxon>Adinetida</taxon>
        <taxon>Adinetidae</taxon>
        <taxon>Adineta</taxon>
    </lineage>
</organism>
<dbReference type="Gene3D" id="1.20.58.80">
    <property type="entry name" value="Phosphotransferase system, lactose/cellobiose-type IIA subunit"/>
    <property type="match status" value="1"/>
</dbReference>
<evidence type="ECO:0000313" key="2">
    <source>
        <dbReference type="Proteomes" id="UP000663844"/>
    </source>
</evidence>
<protein>
    <submittedName>
        <fullName evidence="1">Uncharacterized protein</fullName>
    </submittedName>
</protein>
<reference evidence="1" key="1">
    <citation type="submission" date="2021-02" db="EMBL/GenBank/DDBJ databases">
        <authorList>
            <person name="Nowell W R."/>
        </authorList>
    </citation>
    <scope>NUCLEOTIDE SEQUENCE</scope>
</reference>
<gene>
    <name evidence="1" type="ORF">OXD698_LOCUS34214</name>
</gene>
<proteinExistence type="predicted"/>
<dbReference type="Proteomes" id="UP000663844">
    <property type="component" value="Unassembled WGS sequence"/>
</dbReference>
<dbReference type="InterPro" id="IPR036181">
    <property type="entry name" value="MIT_dom_sf"/>
</dbReference>
<evidence type="ECO:0000313" key="1">
    <source>
        <dbReference type="EMBL" id="CAF4079500.1"/>
    </source>
</evidence>
<accession>A0A819SZ05</accession>
<sequence>MGVLRYGQACEEYQIGLSVMLRARRTETDPVKSKILHDVISFYLSKAELCKNKNEAQQLDINMAKIQEDSVLDNTMLDESNVNTEKKSTSQQNCCLQ</sequence>
<comment type="caution">
    <text evidence="1">The sequence shown here is derived from an EMBL/GenBank/DDBJ whole genome shotgun (WGS) entry which is preliminary data.</text>
</comment>
<dbReference type="EMBL" id="CAJOAZ010004895">
    <property type="protein sequence ID" value="CAF4079500.1"/>
    <property type="molecule type" value="Genomic_DNA"/>
</dbReference>